<organism evidence="1 2">
    <name type="scientific">Cuscuta europaea</name>
    <name type="common">European dodder</name>
    <dbReference type="NCBI Taxonomy" id="41803"/>
    <lineage>
        <taxon>Eukaryota</taxon>
        <taxon>Viridiplantae</taxon>
        <taxon>Streptophyta</taxon>
        <taxon>Embryophyta</taxon>
        <taxon>Tracheophyta</taxon>
        <taxon>Spermatophyta</taxon>
        <taxon>Magnoliopsida</taxon>
        <taxon>eudicotyledons</taxon>
        <taxon>Gunneridae</taxon>
        <taxon>Pentapetalae</taxon>
        <taxon>asterids</taxon>
        <taxon>lamiids</taxon>
        <taxon>Solanales</taxon>
        <taxon>Convolvulaceae</taxon>
        <taxon>Cuscuteae</taxon>
        <taxon>Cuscuta</taxon>
        <taxon>Cuscuta subgen. Cuscuta</taxon>
    </lineage>
</organism>
<reference evidence="1" key="1">
    <citation type="submission" date="2022-07" db="EMBL/GenBank/DDBJ databases">
        <authorList>
            <person name="Macas J."/>
            <person name="Novak P."/>
            <person name="Neumann P."/>
        </authorList>
    </citation>
    <scope>NUCLEOTIDE SEQUENCE</scope>
</reference>
<evidence type="ECO:0000313" key="2">
    <source>
        <dbReference type="Proteomes" id="UP001152484"/>
    </source>
</evidence>
<accession>A0A9P0Z2Y0</accession>
<name>A0A9P0Z2Y0_CUSEU</name>
<sequence length="114" mass="12591">MGRGQRSKYPSVKLREFVTHTVASKSPFPLSSTSQLSSGTPFPLAHYINCDNFSKRHREFLAAVTTGIEPRTFAEAMKDAGWRQAMQSEIAALEDNSTWDLVPLPLGKHALGSK</sequence>
<comment type="caution">
    <text evidence="1">The sequence shown here is derived from an EMBL/GenBank/DDBJ whole genome shotgun (WGS) entry which is preliminary data.</text>
</comment>
<proteinExistence type="predicted"/>
<dbReference type="Proteomes" id="UP001152484">
    <property type="component" value="Unassembled WGS sequence"/>
</dbReference>
<protein>
    <submittedName>
        <fullName evidence="1">Uncharacterized protein</fullName>
    </submittedName>
</protein>
<gene>
    <name evidence="1" type="ORF">CEURO_LOCUS9169</name>
</gene>
<dbReference type="OrthoDB" id="1274804at2759"/>
<dbReference type="AlphaFoldDB" id="A0A9P0Z2Y0"/>
<evidence type="ECO:0000313" key="1">
    <source>
        <dbReference type="EMBL" id="CAH9084911.1"/>
    </source>
</evidence>
<keyword evidence="2" id="KW-1185">Reference proteome</keyword>
<dbReference type="EMBL" id="CAMAPE010000018">
    <property type="protein sequence ID" value="CAH9084911.1"/>
    <property type="molecule type" value="Genomic_DNA"/>
</dbReference>